<proteinExistence type="predicted"/>
<dbReference type="GO" id="GO:0061503">
    <property type="term" value="F:tRNA threonylcarbamoyladenosine dehydratase"/>
    <property type="evidence" value="ECO:0007669"/>
    <property type="project" value="TreeGrafter"/>
</dbReference>
<name>A0A7S3P3H1_9STRA</name>
<protein>
    <recommendedName>
        <fullName evidence="2">THIF-type NAD/FAD binding fold domain-containing protein</fullName>
    </recommendedName>
</protein>
<evidence type="ECO:0000313" key="3">
    <source>
        <dbReference type="EMBL" id="CAE0402311.1"/>
    </source>
</evidence>
<dbReference type="InterPro" id="IPR000594">
    <property type="entry name" value="ThiF_NAD_FAD-bd"/>
</dbReference>
<sequence length="384" mass="41442">MKTLSMLNTSGMQGLLCLSLAAAGSVHAFGIRPDVSSSTPGNLLVSRRSLGGRLLPLWTSPKPVFPPQVPENETEDCELTPVDFSDEILTEDLNPQAGGRLSDLEGLSSDDDLHWFRFGGVGRLYEDEQNPEEVVLDRLKRATVAIVGMGGMGSWTAEALCRSGIGHLVLIDLDDICISNTNRQLHTMSTNVGSMKTDVMRDRLVAINPFINITLIHDFVMLDNVEEVVGNQLKKLGVDVLVDSIDGDEEKAALIAACADNGVPVVTTGSPAGKNDPTQIVCQDLTQVRGDGLLRACRDRLTKNFDFQINDEQKPWNIAAVYSKQGVKESDAAESSSDTPSFASFRNDGNLGTVCFVTGTFGFVAASRVVEMIVDENLVQPSRG</sequence>
<feature type="chain" id="PRO_5031537873" description="THIF-type NAD/FAD binding fold domain-containing protein" evidence="1">
    <location>
        <begin position="29"/>
        <end position="384"/>
    </location>
</feature>
<dbReference type="PANTHER" id="PTHR43267:SF1">
    <property type="entry name" value="TRNA THREONYLCARBAMOYLADENOSINE DEHYDRATASE"/>
    <property type="match status" value="1"/>
</dbReference>
<dbReference type="InterPro" id="IPR045886">
    <property type="entry name" value="ThiF/MoeB/HesA"/>
</dbReference>
<dbReference type="AlphaFoldDB" id="A0A7S3P3H1"/>
<keyword evidence="1" id="KW-0732">Signal</keyword>
<dbReference type="PANTHER" id="PTHR43267">
    <property type="entry name" value="TRNA THREONYLCARBAMOYLADENOSINE DEHYDRATASE"/>
    <property type="match status" value="1"/>
</dbReference>
<organism evidence="3">
    <name type="scientific">Amphora coffeiformis</name>
    <dbReference type="NCBI Taxonomy" id="265554"/>
    <lineage>
        <taxon>Eukaryota</taxon>
        <taxon>Sar</taxon>
        <taxon>Stramenopiles</taxon>
        <taxon>Ochrophyta</taxon>
        <taxon>Bacillariophyta</taxon>
        <taxon>Bacillariophyceae</taxon>
        <taxon>Bacillariophycidae</taxon>
        <taxon>Thalassiophysales</taxon>
        <taxon>Catenulaceae</taxon>
        <taxon>Amphora</taxon>
    </lineage>
</organism>
<dbReference type="SUPFAM" id="SSF69572">
    <property type="entry name" value="Activating enzymes of the ubiquitin-like proteins"/>
    <property type="match status" value="1"/>
</dbReference>
<feature type="domain" description="THIF-type NAD/FAD binding fold" evidence="2">
    <location>
        <begin position="136"/>
        <end position="374"/>
    </location>
</feature>
<feature type="signal peptide" evidence="1">
    <location>
        <begin position="1"/>
        <end position="28"/>
    </location>
</feature>
<dbReference type="InterPro" id="IPR035985">
    <property type="entry name" value="Ubiquitin-activating_enz"/>
</dbReference>
<reference evidence="3" key="1">
    <citation type="submission" date="2021-01" db="EMBL/GenBank/DDBJ databases">
        <authorList>
            <person name="Corre E."/>
            <person name="Pelletier E."/>
            <person name="Niang G."/>
            <person name="Scheremetjew M."/>
            <person name="Finn R."/>
            <person name="Kale V."/>
            <person name="Holt S."/>
            <person name="Cochrane G."/>
            <person name="Meng A."/>
            <person name="Brown T."/>
            <person name="Cohen L."/>
        </authorList>
    </citation>
    <scope>NUCLEOTIDE SEQUENCE</scope>
    <source>
        <strain evidence="3">CCMP127</strain>
    </source>
</reference>
<evidence type="ECO:0000256" key="1">
    <source>
        <dbReference type="SAM" id="SignalP"/>
    </source>
</evidence>
<dbReference type="GO" id="GO:0008641">
    <property type="term" value="F:ubiquitin-like modifier activating enzyme activity"/>
    <property type="evidence" value="ECO:0007669"/>
    <property type="project" value="InterPro"/>
</dbReference>
<evidence type="ECO:0000259" key="2">
    <source>
        <dbReference type="Pfam" id="PF00899"/>
    </source>
</evidence>
<dbReference type="EMBL" id="HBIM01000696">
    <property type="protein sequence ID" value="CAE0402311.1"/>
    <property type="molecule type" value="Transcribed_RNA"/>
</dbReference>
<dbReference type="Gene3D" id="3.40.50.720">
    <property type="entry name" value="NAD(P)-binding Rossmann-like Domain"/>
    <property type="match status" value="1"/>
</dbReference>
<dbReference type="CDD" id="cd00755">
    <property type="entry name" value="YgdL_like"/>
    <property type="match status" value="1"/>
</dbReference>
<accession>A0A7S3P3H1</accession>
<dbReference type="Pfam" id="PF00899">
    <property type="entry name" value="ThiF"/>
    <property type="match status" value="1"/>
</dbReference>
<gene>
    <name evidence="3" type="ORF">ACOF00016_LOCUS604</name>
</gene>
<dbReference type="GO" id="GO:0061504">
    <property type="term" value="P:cyclic threonylcarbamoyladenosine biosynthetic process"/>
    <property type="evidence" value="ECO:0007669"/>
    <property type="project" value="TreeGrafter"/>
</dbReference>